<feature type="region of interest" description="Disordered" evidence="1">
    <location>
        <begin position="1"/>
        <end position="23"/>
    </location>
</feature>
<name>F8PES8_SERL9</name>
<evidence type="ECO:0000313" key="2">
    <source>
        <dbReference type="EMBL" id="EGO18368.1"/>
    </source>
</evidence>
<dbReference type="GeneID" id="18813030"/>
<accession>F8PES8</accession>
<dbReference type="Proteomes" id="UP000008064">
    <property type="component" value="Unassembled WGS sequence"/>
</dbReference>
<proteinExistence type="predicted"/>
<dbReference type="HOGENOM" id="CLU_531170_0_0_1"/>
<reference evidence="2" key="1">
    <citation type="submission" date="2011-04" db="EMBL/GenBank/DDBJ databases">
        <title>Evolution of plant cell wall degrading machinery underlies the functional diversity of forest fungi.</title>
        <authorList>
            <consortium name="US DOE Joint Genome Institute (JGI-PGF)"/>
            <person name="Eastwood D.C."/>
            <person name="Floudas D."/>
            <person name="Binder M."/>
            <person name="Majcherczyk A."/>
            <person name="Schneider P."/>
            <person name="Aerts A."/>
            <person name="Asiegbu F.O."/>
            <person name="Baker S.E."/>
            <person name="Barry K."/>
            <person name="Bendiksby M."/>
            <person name="Blumentritt M."/>
            <person name="Coutinho P.M."/>
            <person name="Cullen D."/>
            <person name="Cullen D."/>
            <person name="Gathman A."/>
            <person name="Goodell B."/>
            <person name="Henrissat B."/>
            <person name="Ihrmark K."/>
            <person name="Kauserud H."/>
            <person name="Kohler A."/>
            <person name="LaButti K."/>
            <person name="Lapidus A."/>
            <person name="Lavin J.L."/>
            <person name="Lee Y.-H."/>
            <person name="Lindquist E."/>
            <person name="Lilly W."/>
            <person name="Lucas S."/>
            <person name="Morin E."/>
            <person name="Murat C."/>
            <person name="Oguiza J.A."/>
            <person name="Park J."/>
            <person name="Pisabarro A.G."/>
            <person name="Riley R."/>
            <person name="Rosling A."/>
            <person name="Salamov A."/>
            <person name="Schmidt O."/>
            <person name="Schmutz J."/>
            <person name="Skrede I."/>
            <person name="Stenlid J."/>
            <person name="Wiebenga A."/>
            <person name="Xie X."/>
            <person name="Kues U."/>
            <person name="Hibbett D.S."/>
            <person name="Hoffmeister D."/>
            <person name="Hogberg N."/>
            <person name="Martin F."/>
            <person name="Grigoriev I.V."/>
            <person name="Watkinson S.C."/>
        </authorList>
    </citation>
    <scope>NUCLEOTIDE SEQUENCE</scope>
    <source>
        <strain evidence="2">S7.9</strain>
    </source>
</reference>
<gene>
    <name evidence="2" type="ORF">SERLADRAFT_412260</name>
</gene>
<dbReference type="PANTHER" id="PTHR31912:SF34">
    <property type="entry name" value="NOTOCHORD-RELATED PROTEIN"/>
    <property type="match status" value="1"/>
</dbReference>
<dbReference type="EMBL" id="GL945468">
    <property type="protein sequence ID" value="EGO18368.1"/>
    <property type="molecule type" value="Genomic_DNA"/>
</dbReference>
<organism>
    <name type="scientific">Serpula lacrymans var. lacrymans (strain S7.9)</name>
    <name type="common">Dry rot fungus</name>
    <dbReference type="NCBI Taxonomy" id="578457"/>
    <lineage>
        <taxon>Eukaryota</taxon>
        <taxon>Fungi</taxon>
        <taxon>Dikarya</taxon>
        <taxon>Basidiomycota</taxon>
        <taxon>Agaricomycotina</taxon>
        <taxon>Agaricomycetes</taxon>
        <taxon>Agaricomycetidae</taxon>
        <taxon>Boletales</taxon>
        <taxon>Coniophorineae</taxon>
        <taxon>Serpulaceae</taxon>
        <taxon>Serpula</taxon>
    </lineage>
</organism>
<dbReference type="OrthoDB" id="2506088at2759"/>
<dbReference type="AlphaFoldDB" id="F8PES8"/>
<dbReference type="KEGG" id="sla:SERLADRAFT_412260"/>
<evidence type="ECO:0000256" key="1">
    <source>
        <dbReference type="SAM" id="MobiDB-lite"/>
    </source>
</evidence>
<protein>
    <submittedName>
        <fullName evidence="2">Uncharacterized protein</fullName>
    </submittedName>
</protein>
<dbReference type="PANTHER" id="PTHR31912">
    <property type="entry name" value="IP13529P"/>
    <property type="match status" value="1"/>
</dbReference>
<dbReference type="RefSeq" id="XP_007324902.1">
    <property type="nucleotide sequence ID" value="XM_007324840.1"/>
</dbReference>
<sequence length="513" mass="57616">MPILIDESDNHSSLQSQPPANPLPSSPDIINFDWGLLDNPSHVVLDLPPEQEASTMVLKQPVMDANVLVLQTIQQPHGGGSLGKTRLCTLDILMHLPRSVFSQKQLDLFLWLLKVNDVDDFPSVKAMQSLNSALQKCCGIGTIAYKGALGHHYHEMSNPKGLRWLREVPDEQLTPMARLNSHNYYIHKPAMLSDGCNDHPIMFARCWAMEPVDTDHQRSWKVIKSIVDSKTSSTSKWAFTDLNVGNQWRALLKGHKVLSFPIWMYCDDTSGLPQSEAQQEYNDCMENFFVVHAGSKELMLVPTSLSQQASVSTKKAMEPKVGKPQKKQETITQLHAQFVQASQLDSKTKVDKMRTESGIKDTFQKYFIDKVVGSYQRLRGLDPHQDTPVKILHVVLLGFVKYLWRDLIQLQLKGKLDKLNLLATRLLSLNVNGLGISPLAGKTLGQYSGSLTGRDFCAIVQVAPFVIYDLVSKECMDTWVALSKLIPLIYQPEIHDINAHLVSGSLFNIKFYS</sequence>